<organism evidence="1 2">
    <name type="scientific">Nocardia goodfellowii</name>
    <dbReference type="NCBI Taxonomy" id="882446"/>
    <lineage>
        <taxon>Bacteria</taxon>
        <taxon>Bacillati</taxon>
        <taxon>Actinomycetota</taxon>
        <taxon>Actinomycetes</taxon>
        <taxon>Mycobacteriales</taxon>
        <taxon>Nocardiaceae</taxon>
        <taxon>Nocardia</taxon>
    </lineage>
</organism>
<evidence type="ECO:0000313" key="1">
    <source>
        <dbReference type="EMBL" id="MBP2193123.1"/>
    </source>
</evidence>
<reference evidence="1 2" key="1">
    <citation type="submission" date="2021-03" db="EMBL/GenBank/DDBJ databases">
        <title>Sequencing the genomes of 1000 actinobacteria strains.</title>
        <authorList>
            <person name="Klenk H.-P."/>
        </authorList>
    </citation>
    <scope>NUCLEOTIDE SEQUENCE [LARGE SCALE GENOMIC DNA]</scope>
    <source>
        <strain evidence="1 2">DSM 45516</strain>
    </source>
</reference>
<dbReference type="EMBL" id="JAGGMR010000001">
    <property type="protein sequence ID" value="MBP2193123.1"/>
    <property type="molecule type" value="Genomic_DNA"/>
</dbReference>
<protein>
    <recommendedName>
        <fullName evidence="3">RiboL-PSP-HEPN domain-containing protein</fullName>
    </recommendedName>
</protein>
<keyword evidence="2" id="KW-1185">Reference proteome</keyword>
<comment type="caution">
    <text evidence="1">The sequence shown here is derived from an EMBL/GenBank/DDBJ whole genome shotgun (WGS) entry which is preliminary data.</text>
</comment>
<sequence length="209" mass="23130">MWRLLAEALGALLGSSAPAAELVGRAALLYDAYSVLFLYCGSCSAEVYQERIRPRMIAADPAFSGRWLRDHEPIPPLLREVRAACSPEQLAPLTAAVRNNHLVHSSVADHLVPAGGSLLRRSRDDTTAPATPAERALCDRFFRVERMALCRNEFLAQFASRLAEVRCDLVNHPLDVPCPWPGLPHRSTAVITRMHRDSIAILSRLEESL</sequence>
<evidence type="ECO:0008006" key="3">
    <source>
        <dbReference type="Google" id="ProtNLM"/>
    </source>
</evidence>
<evidence type="ECO:0000313" key="2">
    <source>
        <dbReference type="Proteomes" id="UP001519325"/>
    </source>
</evidence>
<proteinExistence type="predicted"/>
<dbReference type="Proteomes" id="UP001519325">
    <property type="component" value="Unassembled WGS sequence"/>
</dbReference>
<gene>
    <name evidence="1" type="ORF">BJ987_006024</name>
</gene>
<dbReference type="RefSeq" id="WP_209896419.1">
    <property type="nucleotide sequence ID" value="NZ_JAGGMR010000001.1"/>
</dbReference>
<accession>A0ABS4QNK0</accession>
<name>A0ABS4QNK0_9NOCA</name>